<organism evidence="2 3">
    <name type="scientific">Luteitalea pratensis</name>
    <dbReference type="NCBI Taxonomy" id="1855912"/>
    <lineage>
        <taxon>Bacteria</taxon>
        <taxon>Pseudomonadati</taxon>
        <taxon>Acidobacteriota</taxon>
        <taxon>Vicinamibacteria</taxon>
        <taxon>Vicinamibacterales</taxon>
        <taxon>Vicinamibacteraceae</taxon>
        <taxon>Luteitalea</taxon>
    </lineage>
</organism>
<dbReference type="STRING" id="1855912.LuPra_05204"/>
<proteinExistence type="predicted"/>
<sequence length="261" mass="28883">MQNTTSSQETNALGQHHEASVPSQHDLVIASSRRAGPASAPVEAAGQSGPRASPRAGLRRAQSSGAPLTFEGRVEALRGEGFTERQAAFLVTVMLQAGVCMARQYCAFAGIAHGHNAREFFARLFGARERHIAACHLELGRRLAPIMADEFRWWCRERKGRSQDRPAADAQRWARASRAFSSPRYRSLYRRGACWATTSSKALYLRYSRTRWSAVPAASTARCSRARTCISPPWSARHHVEVRCATLGEGRERELLLRGPP</sequence>
<protein>
    <submittedName>
        <fullName evidence="2">Uncharacterized protein</fullName>
    </submittedName>
</protein>
<feature type="compositionally biased region" description="Polar residues" evidence="1">
    <location>
        <begin position="1"/>
        <end position="13"/>
    </location>
</feature>
<dbReference type="Proteomes" id="UP000076079">
    <property type="component" value="Chromosome"/>
</dbReference>
<gene>
    <name evidence="2" type="ORF">LuPra_05204</name>
</gene>
<reference evidence="2 3" key="1">
    <citation type="journal article" date="2016" name="Genome Announc.">
        <title>First Complete Genome Sequence of a Subdivision 6 Acidobacterium Strain.</title>
        <authorList>
            <person name="Huang S."/>
            <person name="Vieira S."/>
            <person name="Bunk B."/>
            <person name="Riedel T."/>
            <person name="Sproer C."/>
            <person name="Overmann J."/>
        </authorList>
    </citation>
    <scope>NUCLEOTIDE SEQUENCE [LARGE SCALE GENOMIC DNA]</scope>
    <source>
        <strain evidence="3">DSM 100886 HEG_-6_39</strain>
    </source>
</reference>
<evidence type="ECO:0000256" key="1">
    <source>
        <dbReference type="SAM" id="MobiDB-lite"/>
    </source>
</evidence>
<evidence type="ECO:0000313" key="3">
    <source>
        <dbReference type="Proteomes" id="UP000076079"/>
    </source>
</evidence>
<feature type="compositionally biased region" description="Low complexity" evidence="1">
    <location>
        <begin position="30"/>
        <end position="41"/>
    </location>
</feature>
<evidence type="ECO:0000313" key="2">
    <source>
        <dbReference type="EMBL" id="AMY11934.1"/>
    </source>
</evidence>
<keyword evidence="3" id="KW-1185">Reference proteome</keyword>
<name>A0A143PVT1_LUTPR</name>
<feature type="region of interest" description="Disordered" evidence="1">
    <location>
        <begin position="1"/>
        <end position="64"/>
    </location>
</feature>
<dbReference type="KEGG" id="abac:LuPra_05204"/>
<dbReference type="AlphaFoldDB" id="A0A143PVT1"/>
<dbReference type="EMBL" id="CP015136">
    <property type="protein sequence ID" value="AMY11934.1"/>
    <property type="molecule type" value="Genomic_DNA"/>
</dbReference>
<accession>A0A143PVT1</accession>
<reference evidence="3" key="2">
    <citation type="submission" date="2016-04" db="EMBL/GenBank/DDBJ databases">
        <title>First Complete Genome Sequence of a Subdivision 6 Acidobacterium.</title>
        <authorList>
            <person name="Huang S."/>
            <person name="Vieira S."/>
            <person name="Bunk B."/>
            <person name="Riedel T."/>
            <person name="Sproeer C."/>
            <person name="Overmann J."/>
        </authorList>
    </citation>
    <scope>NUCLEOTIDE SEQUENCE [LARGE SCALE GENOMIC DNA]</scope>
    <source>
        <strain evidence="3">DSM 100886 HEG_-6_39</strain>
    </source>
</reference>